<sequence length="368" mass="40227">MIHFWKWLGLSVAAAALGYGALIALSTLALPWRPAHFDTHVVNTTERGWVNEARYFVLNRETLAQPGDRIVILGASNARDPFRPALMEPQLPGWRVANASLSGASIGELADAVDLVYLARPSDAEGRTVFVVSLNYLQFLAPRAGENPLATEALRGGLHERRDGRLEARYPPEVQGVMEAVFRPQAVAASLPRRTFSAVFVNTDLPHVKDFVDRFRGADPLSRWTEFIGEQPDLDTVTVPDEVQQALLAQRLTGAGGDKALPEAGFRQLADLIALIRSHGDAVVILDLPLPEWHRSGVPVSEASYQQGVAAVLAQHRGDPSVAFVSLKAFDEDENFFDSAHTEPRLWPVLSRRLADDLAASGVLTAPR</sequence>
<evidence type="ECO:0008006" key="3">
    <source>
        <dbReference type="Google" id="ProtNLM"/>
    </source>
</evidence>
<protein>
    <recommendedName>
        <fullName evidence="3">AlgX/AlgJ SGNH hydrolase-like domain-containing protein</fullName>
    </recommendedName>
</protein>
<dbReference type="AlphaFoldDB" id="A0A7W6JFG8"/>
<dbReference type="EMBL" id="JACIDM010000003">
    <property type="protein sequence ID" value="MBB4084126.1"/>
    <property type="molecule type" value="Genomic_DNA"/>
</dbReference>
<comment type="caution">
    <text evidence="1">The sequence shown here is derived from an EMBL/GenBank/DDBJ whole genome shotgun (WGS) entry which is preliminary data.</text>
</comment>
<reference evidence="1 2" key="1">
    <citation type="submission" date="2020-08" db="EMBL/GenBank/DDBJ databases">
        <title>Genomic Encyclopedia of Type Strains, Phase IV (KMG-IV): sequencing the most valuable type-strain genomes for metagenomic binning, comparative biology and taxonomic classification.</title>
        <authorList>
            <person name="Goeker M."/>
        </authorList>
    </citation>
    <scope>NUCLEOTIDE SEQUENCE [LARGE SCALE GENOMIC DNA]</scope>
    <source>
        <strain evidence="1 2">DSM 23960</strain>
    </source>
</reference>
<name>A0A7W6JFG8_9CAUL</name>
<proteinExistence type="predicted"/>
<gene>
    <name evidence="1" type="ORF">GGR12_003014</name>
</gene>
<dbReference type="Proteomes" id="UP000529946">
    <property type="component" value="Unassembled WGS sequence"/>
</dbReference>
<organism evidence="1 2">
    <name type="scientific">Brevundimonas lenta</name>
    <dbReference type="NCBI Taxonomy" id="424796"/>
    <lineage>
        <taxon>Bacteria</taxon>
        <taxon>Pseudomonadati</taxon>
        <taxon>Pseudomonadota</taxon>
        <taxon>Alphaproteobacteria</taxon>
        <taxon>Caulobacterales</taxon>
        <taxon>Caulobacteraceae</taxon>
        <taxon>Brevundimonas</taxon>
    </lineage>
</organism>
<evidence type="ECO:0000313" key="2">
    <source>
        <dbReference type="Proteomes" id="UP000529946"/>
    </source>
</evidence>
<keyword evidence="2" id="KW-1185">Reference proteome</keyword>
<dbReference type="RefSeq" id="WP_183205315.1">
    <property type="nucleotide sequence ID" value="NZ_BAAAER010000003.1"/>
</dbReference>
<accession>A0A7W6JFG8</accession>
<evidence type="ECO:0000313" key="1">
    <source>
        <dbReference type="EMBL" id="MBB4084126.1"/>
    </source>
</evidence>